<name>A0A1E5GJP3_9ENTE</name>
<comment type="caution">
    <text evidence="1">The sequence shown here is derived from an EMBL/GenBank/DDBJ whole genome shotgun (WGS) entry which is preliminary data.</text>
</comment>
<accession>A0A1E5GJP3</accession>
<protein>
    <submittedName>
        <fullName evidence="1">Uncharacterized protein</fullName>
    </submittedName>
</protein>
<organism evidence="1 2">
    <name type="scientific">Enterococcus termitis</name>
    <dbReference type="NCBI Taxonomy" id="332950"/>
    <lineage>
        <taxon>Bacteria</taxon>
        <taxon>Bacillati</taxon>
        <taxon>Bacillota</taxon>
        <taxon>Bacilli</taxon>
        <taxon>Lactobacillales</taxon>
        <taxon>Enterococcaceae</taxon>
        <taxon>Enterococcus</taxon>
    </lineage>
</organism>
<dbReference type="EMBL" id="MIJY01000023">
    <property type="protein sequence ID" value="OEG12944.1"/>
    <property type="molecule type" value="Genomic_DNA"/>
</dbReference>
<dbReference type="Proteomes" id="UP000095094">
    <property type="component" value="Unassembled WGS sequence"/>
</dbReference>
<keyword evidence="2" id="KW-1185">Reference proteome</keyword>
<reference evidence="2" key="1">
    <citation type="submission" date="2016-09" db="EMBL/GenBank/DDBJ databases">
        <authorList>
            <person name="Gulvik C.A."/>
        </authorList>
    </citation>
    <scope>NUCLEOTIDE SEQUENCE [LARGE SCALE GENOMIC DNA]</scope>
    <source>
        <strain evidence="2">LMG 8895</strain>
    </source>
</reference>
<evidence type="ECO:0000313" key="2">
    <source>
        <dbReference type="Proteomes" id="UP000095094"/>
    </source>
</evidence>
<sequence length="82" mass="9450">MKKSKLAMQVAKLTIIVGTLTNWRCEHTRFSKKLSQVELFYIFNTEYTLVELVARVDDLIHDLDDETSQFCVVLGNDVTVLN</sequence>
<evidence type="ECO:0000313" key="1">
    <source>
        <dbReference type="EMBL" id="OEG12944.1"/>
    </source>
</evidence>
<dbReference type="AlphaFoldDB" id="A0A1E5GJP3"/>
<proteinExistence type="predicted"/>
<dbReference type="RefSeq" id="WP_069663644.1">
    <property type="nucleotide sequence ID" value="NZ_JBHUJJ010000001.1"/>
</dbReference>
<gene>
    <name evidence="1" type="ORF">BCR25_05495</name>
</gene>